<keyword evidence="1" id="KW-0812">Transmembrane</keyword>
<reference evidence="3 4" key="1">
    <citation type="submission" date="2020-07" db="EMBL/GenBank/DDBJ databases">
        <authorList>
            <person name="Feng H."/>
        </authorList>
    </citation>
    <scope>NUCLEOTIDE SEQUENCE [LARGE SCALE GENOMIC DNA]</scope>
    <source>
        <strain evidence="4">s-11</strain>
    </source>
</reference>
<feature type="domain" description="LITAF" evidence="2">
    <location>
        <begin position="6"/>
        <end position="73"/>
    </location>
</feature>
<keyword evidence="1" id="KW-1133">Transmembrane helix</keyword>
<proteinExistence type="predicted"/>
<evidence type="ECO:0000256" key="1">
    <source>
        <dbReference type="SAM" id="Phobius"/>
    </source>
</evidence>
<gene>
    <name evidence="3" type="ORF">H1164_08180</name>
</gene>
<keyword evidence="4" id="KW-1185">Reference proteome</keyword>
<accession>A0A7W2AH55</accession>
<dbReference type="Pfam" id="PF10601">
    <property type="entry name" value="zf-LITAF-like"/>
    <property type="match status" value="1"/>
</dbReference>
<evidence type="ECO:0000313" key="4">
    <source>
        <dbReference type="Proteomes" id="UP000530514"/>
    </source>
</evidence>
<evidence type="ECO:0000259" key="2">
    <source>
        <dbReference type="Pfam" id="PF10601"/>
    </source>
</evidence>
<protein>
    <submittedName>
        <fullName evidence="3">LITAF-like zinc ribbon domain-containing protein</fullName>
    </submittedName>
</protein>
<keyword evidence="1" id="KW-0472">Membrane</keyword>
<organism evidence="3 4">
    <name type="scientific">Thermoactinomyces daqus</name>
    <dbReference type="NCBI Taxonomy" id="1329516"/>
    <lineage>
        <taxon>Bacteria</taxon>
        <taxon>Bacillati</taxon>
        <taxon>Bacillota</taxon>
        <taxon>Bacilli</taxon>
        <taxon>Bacillales</taxon>
        <taxon>Thermoactinomycetaceae</taxon>
        <taxon>Thermoactinomyces</taxon>
    </lineage>
</organism>
<dbReference type="InterPro" id="IPR006629">
    <property type="entry name" value="LITAF"/>
</dbReference>
<dbReference type="EMBL" id="JACEIP010000010">
    <property type="protein sequence ID" value="MBA4542877.1"/>
    <property type="molecule type" value="Genomic_DNA"/>
</dbReference>
<sequence>MKKSFFECPNCGQHKLEKHGKKWALSVFGVAGLIGCVITLGVFFFIYLPVLLCIVLFKKENYRCRYCKVLIHESEYNKMINQNING</sequence>
<feature type="transmembrane region" description="Helical" evidence="1">
    <location>
        <begin position="23"/>
        <end position="56"/>
    </location>
</feature>
<name>A0A7W2AH55_9BACL</name>
<dbReference type="RefSeq" id="WP_033101861.1">
    <property type="nucleotide sequence ID" value="NZ_JACEIP010000010.1"/>
</dbReference>
<evidence type="ECO:0000313" key="3">
    <source>
        <dbReference type="EMBL" id="MBA4542877.1"/>
    </source>
</evidence>
<dbReference type="Proteomes" id="UP000530514">
    <property type="component" value="Unassembled WGS sequence"/>
</dbReference>
<comment type="caution">
    <text evidence="3">The sequence shown here is derived from an EMBL/GenBank/DDBJ whole genome shotgun (WGS) entry which is preliminary data.</text>
</comment>
<dbReference type="AlphaFoldDB" id="A0A7W2AH55"/>